<protein>
    <submittedName>
        <fullName evidence="3">2-dehydro-3-deoxyphosphogluconate aldolase</fullName>
    </submittedName>
</protein>
<dbReference type="GO" id="GO:0005829">
    <property type="term" value="C:cytosol"/>
    <property type="evidence" value="ECO:0007669"/>
    <property type="project" value="TreeGrafter"/>
</dbReference>
<accession>A0A2R6AAA4</accession>
<proteinExistence type="predicted"/>
<dbReference type="GO" id="GO:0008675">
    <property type="term" value="F:2-dehydro-3-deoxy-phosphogluconate aldolase activity"/>
    <property type="evidence" value="ECO:0007669"/>
    <property type="project" value="UniProtKB-ARBA"/>
</dbReference>
<reference evidence="3 4" key="1">
    <citation type="submission" date="2017-04" db="EMBL/GenBank/DDBJ databases">
        <title>Novel microbial lineages endemic to geothermal iron-oxide mats fill important gaps in the evolutionary history of Archaea.</title>
        <authorList>
            <person name="Jay Z.J."/>
            <person name="Beam J.P."/>
            <person name="Dlakic M."/>
            <person name="Rusch D.B."/>
            <person name="Kozubal M.A."/>
            <person name="Inskeep W.P."/>
        </authorList>
    </citation>
    <scope>NUCLEOTIDE SEQUENCE [LARGE SCALE GENOMIC DNA]</scope>
    <source>
        <strain evidence="3">OSP_D</strain>
    </source>
</reference>
<evidence type="ECO:0000313" key="4">
    <source>
        <dbReference type="Proteomes" id="UP000240880"/>
    </source>
</evidence>
<dbReference type="GO" id="GO:0008747">
    <property type="term" value="F:N-acetylneuraminate lyase activity"/>
    <property type="evidence" value="ECO:0007669"/>
    <property type="project" value="TreeGrafter"/>
</dbReference>
<dbReference type="InterPro" id="IPR002220">
    <property type="entry name" value="DapA-like"/>
</dbReference>
<dbReference type="PANTHER" id="PTHR42849">
    <property type="entry name" value="N-ACETYLNEURAMINATE LYASE"/>
    <property type="match status" value="1"/>
</dbReference>
<comment type="caution">
    <text evidence="3">The sequence shown here is derived from an EMBL/GenBank/DDBJ whole genome shotgun (WGS) entry which is preliminary data.</text>
</comment>
<feature type="binding site" evidence="2">
    <location>
        <position position="198"/>
    </location>
    <ligand>
        <name>pyruvate</name>
        <dbReference type="ChEBI" id="CHEBI:15361"/>
    </ligand>
</feature>
<evidence type="ECO:0000313" key="3">
    <source>
        <dbReference type="EMBL" id="PSN83344.1"/>
    </source>
</evidence>
<dbReference type="PANTHER" id="PTHR42849:SF1">
    <property type="entry name" value="N-ACETYLNEURAMINATE LYASE"/>
    <property type="match status" value="1"/>
</dbReference>
<dbReference type="PRINTS" id="PR00146">
    <property type="entry name" value="DHPICSNTHASE"/>
</dbReference>
<dbReference type="GO" id="GO:0019262">
    <property type="term" value="P:N-acetylneuraminate catabolic process"/>
    <property type="evidence" value="ECO:0007669"/>
    <property type="project" value="TreeGrafter"/>
</dbReference>
<feature type="active site" description="Proton donor/acceptor" evidence="1">
    <location>
        <position position="130"/>
    </location>
</feature>
<feature type="binding site" evidence="2">
    <location>
        <position position="44"/>
    </location>
    <ligand>
        <name>pyruvate</name>
        <dbReference type="ChEBI" id="CHEBI:15361"/>
    </ligand>
</feature>
<dbReference type="SMART" id="SM01130">
    <property type="entry name" value="DHDPS"/>
    <property type="match status" value="1"/>
</dbReference>
<dbReference type="PIRSF" id="PIRSF001365">
    <property type="entry name" value="DHDPS"/>
    <property type="match status" value="1"/>
</dbReference>
<dbReference type="SUPFAM" id="SSF51569">
    <property type="entry name" value="Aldolase"/>
    <property type="match status" value="1"/>
</dbReference>
<organism evidence="3 4">
    <name type="scientific">Candidatus Marsarchaeota G1 archaeon OSP_D</name>
    <dbReference type="NCBI Taxonomy" id="1978155"/>
    <lineage>
        <taxon>Archaea</taxon>
        <taxon>Candidatus Marsarchaeota</taxon>
        <taxon>Candidatus Marsarchaeota group 1</taxon>
    </lineage>
</organism>
<evidence type="ECO:0000256" key="2">
    <source>
        <dbReference type="PIRSR" id="PIRSR001365-2"/>
    </source>
</evidence>
<feature type="active site" description="Schiff-base intermediate with substrate" evidence="1">
    <location>
        <position position="157"/>
    </location>
</feature>
<dbReference type="InterPro" id="IPR013785">
    <property type="entry name" value="Aldolase_TIM"/>
</dbReference>
<dbReference type="Gene3D" id="3.20.20.70">
    <property type="entry name" value="Aldolase class I"/>
    <property type="match status" value="1"/>
</dbReference>
<gene>
    <name evidence="3" type="ORF">B9Q01_05075</name>
</gene>
<sequence>MQKIIVPVITPFDTSGKVDTEKLKKHVSNLLEKGVDAIFLAGTTGLGPMLSFREKKEMLDALCGVTQKIIFQIGELNLENVLTLAKEAKDYSIIGVASYPPYYFPNLPERWVLSYYEKIYAAYEHPIYVYNYPLATGFNVTPSVLKQLGENVVKGIKNTMNDLAQSLEYKYLLPKLEVYTGSDTLIVSSFASALDGVVSGAGNYVPHLLVKIRELLKEHKTQDALKVQSLVTKLTQLSKKYGSLSANYVLTEELMGYDVGVPREPIFYLDEQQRFSLKSEIRELIRENELAQSALFR</sequence>
<evidence type="ECO:0000256" key="1">
    <source>
        <dbReference type="PIRSR" id="PIRSR001365-1"/>
    </source>
</evidence>
<dbReference type="EMBL" id="NEXC01000027">
    <property type="protein sequence ID" value="PSN83344.1"/>
    <property type="molecule type" value="Genomic_DNA"/>
</dbReference>
<dbReference type="AlphaFoldDB" id="A0A2R6AAA4"/>
<dbReference type="Proteomes" id="UP000240880">
    <property type="component" value="Unassembled WGS sequence"/>
</dbReference>
<dbReference type="Pfam" id="PF00701">
    <property type="entry name" value="DHDPS"/>
    <property type="match status" value="1"/>
</dbReference>
<name>A0A2R6AAA4_9ARCH</name>